<evidence type="ECO:0000256" key="2">
    <source>
        <dbReference type="SAM" id="SignalP"/>
    </source>
</evidence>
<name>A0A5E4Z3T8_9BURK</name>
<feature type="signal peptide" evidence="2">
    <location>
        <begin position="1"/>
        <end position="36"/>
    </location>
</feature>
<keyword evidence="2" id="KW-0732">Signal</keyword>
<evidence type="ECO:0000313" key="4">
    <source>
        <dbReference type="Proteomes" id="UP000383971"/>
    </source>
</evidence>
<feature type="region of interest" description="Disordered" evidence="1">
    <location>
        <begin position="79"/>
        <end position="141"/>
    </location>
</feature>
<gene>
    <name evidence="3" type="ORF">PCO31111_05070</name>
</gene>
<evidence type="ECO:0000313" key="3">
    <source>
        <dbReference type="EMBL" id="VVE55834.1"/>
    </source>
</evidence>
<dbReference type="AlphaFoldDB" id="A0A5E4Z3T8"/>
<proteinExistence type="predicted"/>
<evidence type="ECO:0000256" key="1">
    <source>
        <dbReference type="SAM" id="MobiDB-lite"/>
    </source>
</evidence>
<sequence>MKAESTRGIRRCIRVLGAAGASAAVLTLGAAGQVSAADDAARSTGASAAGPRAGCVDVQVNGQRSPSYDCLTNQLQPASSPLAGGRAPGLESEGIANKPGNQIGGQFNWSGTSERMGNTFGNSATPQRPAAPPPVPIIPGR</sequence>
<reference evidence="3 4" key="1">
    <citation type="submission" date="2019-08" db="EMBL/GenBank/DDBJ databases">
        <authorList>
            <person name="Peeters C."/>
        </authorList>
    </citation>
    <scope>NUCLEOTIDE SEQUENCE [LARGE SCALE GENOMIC DNA]</scope>
    <source>
        <strain evidence="3 4">LMG 31111</strain>
    </source>
</reference>
<feature type="chain" id="PRO_5023031693" evidence="2">
    <location>
        <begin position="37"/>
        <end position="141"/>
    </location>
</feature>
<keyword evidence="4" id="KW-1185">Reference proteome</keyword>
<dbReference type="Proteomes" id="UP000383971">
    <property type="component" value="Unassembled WGS sequence"/>
</dbReference>
<feature type="compositionally biased region" description="Pro residues" evidence="1">
    <location>
        <begin position="129"/>
        <end position="141"/>
    </location>
</feature>
<protein>
    <submittedName>
        <fullName evidence="3">Uncharacterized protein</fullName>
    </submittedName>
</protein>
<accession>A0A5E4Z3T8</accession>
<dbReference type="EMBL" id="CABPSE010000030">
    <property type="protein sequence ID" value="VVE55834.1"/>
    <property type="molecule type" value="Genomic_DNA"/>
</dbReference>
<organism evidence="3 4">
    <name type="scientific">Pandoraea communis</name>
    <dbReference type="NCBI Taxonomy" id="2508297"/>
    <lineage>
        <taxon>Bacteria</taxon>
        <taxon>Pseudomonadati</taxon>
        <taxon>Pseudomonadota</taxon>
        <taxon>Betaproteobacteria</taxon>
        <taxon>Burkholderiales</taxon>
        <taxon>Burkholderiaceae</taxon>
        <taxon>Pandoraea</taxon>
    </lineage>
</organism>
<feature type="compositionally biased region" description="Polar residues" evidence="1">
    <location>
        <begin position="104"/>
        <end position="126"/>
    </location>
</feature>